<dbReference type="Proteomes" id="UP000615234">
    <property type="component" value="Unassembled WGS sequence"/>
</dbReference>
<dbReference type="Pfam" id="PF01790">
    <property type="entry name" value="LGT"/>
    <property type="match status" value="1"/>
</dbReference>
<evidence type="ECO:0000256" key="1">
    <source>
        <dbReference type="ARBA" id="ARBA00007150"/>
    </source>
</evidence>
<gene>
    <name evidence="7 8" type="primary">lgt</name>
    <name evidence="8" type="ORF">H8S09_08385</name>
</gene>
<comment type="caution">
    <text evidence="8">The sequence shown here is derived from an EMBL/GenBank/DDBJ whole genome shotgun (WGS) entry which is preliminary data.</text>
</comment>
<keyword evidence="6 7" id="KW-0472">Membrane</keyword>
<dbReference type="GO" id="GO:0042158">
    <property type="term" value="P:lipoprotein biosynthetic process"/>
    <property type="evidence" value="ECO:0007669"/>
    <property type="project" value="UniProtKB-UniRule"/>
</dbReference>
<dbReference type="RefSeq" id="WP_186847666.1">
    <property type="nucleotide sequence ID" value="NZ_JACOOX010000004.1"/>
</dbReference>
<dbReference type="GO" id="GO:0008961">
    <property type="term" value="F:phosphatidylglycerol-prolipoprotein diacylglyceryl transferase activity"/>
    <property type="evidence" value="ECO:0007669"/>
    <property type="project" value="UniProtKB-UniRule"/>
</dbReference>
<evidence type="ECO:0000313" key="8">
    <source>
        <dbReference type="EMBL" id="MBC5662908.1"/>
    </source>
</evidence>
<dbReference type="AlphaFoldDB" id="A0A8I0AFF4"/>
<protein>
    <recommendedName>
        <fullName evidence="7">Phosphatidylglycerol--prolipoprotein diacylglyceryl transferase</fullName>
        <ecNumber evidence="7">2.5.1.145</ecNumber>
    </recommendedName>
</protein>
<organism evidence="8 9">
    <name type="scientific">Coprococcus hominis</name>
    <name type="common">ex Liu et al. 2022</name>
    <dbReference type="NCBI Taxonomy" id="2763039"/>
    <lineage>
        <taxon>Bacteria</taxon>
        <taxon>Bacillati</taxon>
        <taxon>Bacillota</taxon>
        <taxon>Clostridia</taxon>
        <taxon>Lachnospirales</taxon>
        <taxon>Lachnospiraceae</taxon>
        <taxon>Coprococcus</taxon>
    </lineage>
</organism>
<feature type="binding site" evidence="7">
    <location>
        <position position="157"/>
    </location>
    <ligand>
        <name>a 1,2-diacyl-sn-glycero-3-phospho-(1'-sn-glycerol)</name>
        <dbReference type="ChEBI" id="CHEBI:64716"/>
    </ligand>
</feature>
<feature type="transmembrane region" description="Helical" evidence="7">
    <location>
        <begin position="138"/>
        <end position="156"/>
    </location>
</feature>
<feature type="transmembrane region" description="Helical" evidence="7">
    <location>
        <begin position="222"/>
        <end position="239"/>
    </location>
</feature>
<evidence type="ECO:0000256" key="2">
    <source>
        <dbReference type="ARBA" id="ARBA00022475"/>
    </source>
</evidence>
<feature type="transmembrane region" description="Helical" evidence="7">
    <location>
        <begin position="251"/>
        <end position="269"/>
    </location>
</feature>
<dbReference type="InterPro" id="IPR001640">
    <property type="entry name" value="Lgt"/>
</dbReference>
<dbReference type="PROSITE" id="PS01311">
    <property type="entry name" value="LGT"/>
    <property type="match status" value="1"/>
</dbReference>
<dbReference type="PANTHER" id="PTHR30589:SF0">
    <property type="entry name" value="PHOSPHATIDYLGLYCEROL--PROLIPOPROTEIN DIACYLGLYCERYL TRANSFERASE"/>
    <property type="match status" value="1"/>
</dbReference>
<evidence type="ECO:0000256" key="7">
    <source>
        <dbReference type="HAMAP-Rule" id="MF_01147"/>
    </source>
</evidence>
<keyword evidence="4 7" id="KW-0812">Transmembrane</keyword>
<evidence type="ECO:0000256" key="6">
    <source>
        <dbReference type="ARBA" id="ARBA00023136"/>
    </source>
</evidence>
<keyword evidence="9" id="KW-1185">Reference proteome</keyword>
<dbReference type="EMBL" id="JACOOX010000004">
    <property type="protein sequence ID" value="MBC5662908.1"/>
    <property type="molecule type" value="Genomic_DNA"/>
</dbReference>
<keyword evidence="3 7" id="KW-0808">Transferase</keyword>
<proteinExistence type="inferred from homology"/>
<sequence length="326" mass="36320">METISEYFNSIIFPHLGIFLKHVGDHISIGSFEIRFYGIIIMCGFILAYFLVTNEAKRTGQDPEMYLDFILILIIPVILGARIYYILFRLDQYIVAGNVKETILGMLNIRGGGLAIYGGVIAGVITGCIFAKKRKVNVLRLADTAAFGLLIGQILGRWGNFFNREAFGAYTDSVFAMGIPLDYYRHEGTLNSLINSGVISDTMLANTQTLHGMECITVHPTFLYESLWNLMLLIFLLIYRKHQKFTGEFAFIYVAGYGLGRCIVEGLRTDSLMIGNSGIRVSQLLGFACFLVGAVVLIVGYVRRAKGQLQTIENESVQAPSEDENN</sequence>
<comment type="similarity">
    <text evidence="1 7">Belongs to the Lgt family.</text>
</comment>
<name>A0A8I0AFF4_9FIRM</name>
<dbReference type="EC" id="2.5.1.145" evidence="7"/>
<comment type="catalytic activity">
    <reaction evidence="7">
        <text>L-cysteinyl-[prolipoprotein] + a 1,2-diacyl-sn-glycero-3-phospho-(1'-sn-glycerol) = an S-1,2-diacyl-sn-glyceryl-L-cysteinyl-[prolipoprotein] + sn-glycerol 1-phosphate + H(+)</text>
        <dbReference type="Rhea" id="RHEA:56712"/>
        <dbReference type="Rhea" id="RHEA-COMP:14679"/>
        <dbReference type="Rhea" id="RHEA-COMP:14680"/>
        <dbReference type="ChEBI" id="CHEBI:15378"/>
        <dbReference type="ChEBI" id="CHEBI:29950"/>
        <dbReference type="ChEBI" id="CHEBI:57685"/>
        <dbReference type="ChEBI" id="CHEBI:64716"/>
        <dbReference type="ChEBI" id="CHEBI:140658"/>
        <dbReference type="EC" id="2.5.1.145"/>
    </reaction>
</comment>
<comment type="pathway">
    <text evidence="7">Protein modification; lipoprotein biosynthesis (diacylglyceryl transfer).</text>
</comment>
<dbReference type="GO" id="GO:0005886">
    <property type="term" value="C:plasma membrane"/>
    <property type="evidence" value="ECO:0007669"/>
    <property type="project" value="UniProtKB-SubCell"/>
</dbReference>
<evidence type="ECO:0000256" key="4">
    <source>
        <dbReference type="ARBA" id="ARBA00022692"/>
    </source>
</evidence>
<keyword evidence="2 7" id="KW-1003">Cell membrane</keyword>
<evidence type="ECO:0000256" key="5">
    <source>
        <dbReference type="ARBA" id="ARBA00022989"/>
    </source>
</evidence>
<dbReference type="NCBIfam" id="TIGR00544">
    <property type="entry name" value="lgt"/>
    <property type="match status" value="1"/>
</dbReference>
<feature type="transmembrane region" description="Helical" evidence="7">
    <location>
        <begin position="34"/>
        <end position="53"/>
    </location>
</feature>
<keyword evidence="5 7" id="KW-1133">Transmembrane helix</keyword>
<feature type="transmembrane region" description="Helical" evidence="7">
    <location>
        <begin position="107"/>
        <end position="131"/>
    </location>
</feature>
<reference evidence="8 9" key="1">
    <citation type="submission" date="2020-08" db="EMBL/GenBank/DDBJ databases">
        <title>Genome public.</title>
        <authorList>
            <person name="Liu C."/>
            <person name="Sun Q."/>
        </authorList>
    </citation>
    <scope>NUCLEOTIDE SEQUENCE [LARGE SCALE GENOMIC DNA]</scope>
    <source>
        <strain evidence="8 9">NSJ-10</strain>
    </source>
</reference>
<feature type="transmembrane region" description="Helical" evidence="7">
    <location>
        <begin position="65"/>
        <end position="87"/>
    </location>
</feature>
<dbReference type="UniPathway" id="UPA00664"/>
<dbReference type="PANTHER" id="PTHR30589">
    <property type="entry name" value="PROLIPOPROTEIN DIACYLGLYCERYL TRANSFERASE"/>
    <property type="match status" value="1"/>
</dbReference>
<comment type="function">
    <text evidence="7">Catalyzes the transfer of the diacylglyceryl group from phosphatidylglycerol to the sulfhydryl group of the N-terminal cysteine of a prolipoprotein, the first step in the formation of mature lipoproteins.</text>
</comment>
<keyword evidence="8" id="KW-0449">Lipoprotein</keyword>
<evidence type="ECO:0000256" key="3">
    <source>
        <dbReference type="ARBA" id="ARBA00022679"/>
    </source>
</evidence>
<evidence type="ECO:0000313" key="9">
    <source>
        <dbReference type="Proteomes" id="UP000615234"/>
    </source>
</evidence>
<comment type="subcellular location">
    <subcellularLocation>
        <location evidence="7">Cell membrane</location>
        <topology evidence="7">Multi-pass membrane protein</topology>
    </subcellularLocation>
</comment>
<dbReference type="HAMAP" id="MF_01147">
    <property type="entry name" value="Lgt"/>
    <property type="match status" value="1"/>
</dbReference>
<accession>A0A8I0AFF4</accession>
<feature type="transmembrane region" description="Helical" evidence="7">
    <location>
        <begin position="281"/>
        <end position="302"/>
    </location>
</feature>